<comment type="caution">
    <text evidence="6">The sequence shown here is derived from an EMBL/GenBank/DDBJ whole genome shotgun (WGS) entry which is preliminary data.</text>
</comment>
<reference evidence="6" key="2">
    <citation type="journal article" date="2021" name="PeerJ">
        <title>Extensive microbial diversity within the chicken gut microbiome revealed by metagenomics and culture.</title>
        <authorList>
            <person name="Gilroy R."/>
            <person name="Ravi A."/>
            <person name="Getino M."/>
            <person name="Pursley I."/>
            <person name="Horton D.L."/>
            <person name="Alikhan N.F."/>
            <person name="Baker D."/>
            <person name="Gharbi K."/>
            <person name="Hall N."/>
            <person name="Watson M."/>
            <person name="Adriaenssens E.M."/>
            <person name="Foster-Nyarko E."/>
            <person name="Jarju S."/>
            <person name="Secka A."/>
            <person name="Antonio M."/>
            <person name="Oren A."/>
            <person name="Chaudhuri R.R."/>
            <person name="La Ragione R."/>
            <person name="Hildebrand F."/>
            <person name="Pallen M.J."/>
        </authorList>
    </citation>
    <scope>NUCLEOTIDE SEQUENCE</scope>
    <source>
        <strain evidence="6">E3-2379</strain>
    </source>
</reference>
<feature type="domain" description="Type I restriction modification DNA specificity" evidence="4">
    <location>
        <begin position="180"/>
        <end position="366"/>
    </location>
</feature>
<keyword evidence="6" id="KW-0378">Hydrolase</keyword>
<dbReference type="InterPro" id="IPR043519">
    <property type="entry name" value="NT_sf"/>
</dbReference>
<keyword evidence="6" id="KW-0540">Nuclease</keyword>
<keyword evidence="6" id="KW-0255">Endonuclease</keyword>
<dbReference type="PANTHER" id="PTHR30408:SF12">
    <property type="entry name" value="TYPE I RESTRICTION ENZYME MJAVIII SPECIFICITY SUBUNIT"/>
    <property type="match status" value="1"/>
</dbReference>
<name>A0A9D9N728_9FIRM</name>
<dbReference type="Pfam" id="PF01420">
    <property type="entry name" value="Methylase_S"/>
    <property type="match status" value="2"/>
</dbReference>
<dbReference type="PANTHER" id="PTHR30408">
    <property type="entry name" value="TYPE-1 RESTRICTION ENZYME ECOKI SPECIFICITY PROTEIN"/>
    <property type="match status" value="1"/>
</dbReference>
<keyword evidence="3" id="KW-0238">DNA-binding</keyword>
<sequence>MNYKVVYLEECCEILDNKRVPITAKDRKEGIYPYYGANGIQGYIDQYIFDDELVLLAEDGGHFEDKKKPIAYRVSGKCWVNNHAHVLKPLDCIDVDYLCYSLMFYNVDGIINGATRKKLTQSAMRKMKIYLVNLDTQKTIVQHLKCIEKIIELRRQQLVDFDVFVKSQFVEMFGDPMINPKGWQEIKISEIVDGKVSNGFFAKRNEYVDDGNVAVLGVSNVVNRMYSQCQNLPKANGTDRDIEKYGLKYGDMLFCRSSLVVEGIGKASIVPQNVPEHTLFECHVIRLPLDLSKCVPEFIQVLTTTNYFRTQIISQAKTSTMTTIGQDGILKSNIILPPLDIQNTFLTFVQQVDKSKLAVQKSLEELETLKQALMQQYFGRKEEGKNLEDTGIKPIVLEEIKKFAKKNGVKKVILFGSRARGNFERASDIDLAVKGGDITHFTLDVKEETSTLLEFDVVNLEEKLQEKLLDSIRKEGIVIYEEI</sequence>
<reference evidence="6" key="1">
    <citation type="submission" date="2020-10" db="EMBL/GenBank/DDBJ databases">
        <authorList>
            <person name="Gilroy R."/>
        </authorList>
    </citation>
    <scope>NUCLEOTIDE SEQUENCE</scope>
    <source>
        <strain evidence="6">E3-2379</strain>
    </source>
</reference>
<feature type="domain" description="Type I restriction modification DNA specificity" evidence="4">
    <location>
        <begin position="2"/>
        <end position="157"/>
    </location>
</feature>
<dbReference type="InterPro" id="IPR000055">
    <property type="entry name" value="Restrct_endonuc_typeI_TRD"/>
</dbReference>
<dbReference type="GO" id="GO:0009307">
    <property type="term" value="P:DNA restriction-modification system"/>
    <property type="evidence" value="ECO:0007669"/>
    <property type="project" value="UniProtKB-KW"/>
</dbReference>
<evidence type="ECO:0000256" key="1">
    <source>
        <dbReference type="ARBA" id="ARBA00010923"/>
    </source>
</evidence>
<keyword evidence="2" id="KW-0680">Restriction system</keyword>
<dbReference type="CDD" id="cd17262">
    <property type="entry name" value="RMtype1_S_Aco12261I-TRD2-CR2"/>
    <property type="match status" value="1"/>
</dbReference>
<proteinExistence type="inferred from homology"/>
<comment type="similarity">
    <text evidence="1">Belongs to the type-I restriction system S methylase family.</text>
</comment>
<gene>
    <name evidence="6" type="ORF">IAC13_01515</name>
</gene>
<dbReference type="SUPFAM" id="SSF81301">
    <property type="entry name" value="Nucleotidyltransferase"/>
    <property type="match status" value="1"/>
</dbReference>
<evidence type="ECO:0000259" key="4">
    <source>
        <dbReference type="Pfam" id="PF01420"/>
    </source>
</evidence>
<dbReference type="EMBL" id="JADIML010000044">
    <property type="protein sequence ID" value="MBO8462590.1"/>
    <property type="molecule type" value="Genomic_DNA"/>
</dbReference>
<dbReference type="CDD" id="cd17517">
    <property type="entry name" value="RMtype1_S_EcoKI_StySPI-TRD2-CR2_like"/>
    <property type="match status" value="1"/>
</dbReference>
<evidence type="ECO:0000259" key="5">
    <source>
        <dbReference type="Pfam" id="PF18765"/>
    </source>
</evidence>
<evidence type="ECO:0000256" key="3">
    <source>
        <dbReference type="ARBA" id="ARBA00023125"/>
    </source>
</evidence>
<dbReference type="Gene3D" id="3.30.460.10">
    <property type="entry name" value="Beta Polymerase, domain 2"/>
    <property type="match status" value="1"/>
</dbReference>
<organism evidence="6 7">
    <name type="scientific">Candidatus Scybalomonas excrementavium</name>
    <dbReference type="NCBI Taxonomy" id="2840943"/>
    <lineage>
        <taxon>Bacteria</taxon>
        <taxon>Bacillati</taxon>
        <taxon>Bacillota</taxon>
        <taxon>Clostridia</taxon>
        <taxon>Lachnospirales</taxon>
        <taxon>Lachnospiraceae</taxon>
        <taxon>Lachnospiraceae incertae sedis</taxon>
        <taxon>Candidatus Scybalomonas</taxon>
    </lineage>
</organism>
<evidence type="ECO:0000313" key="6">
    <source>
        <dbReference type="EMBL" id="MBO8462590.1"/>
    </source>
</evidence>
<dbReference type="AlphaFoldDB" id="A0A9D9N728"/>
<dbReference type="Gene3D" id="3.90.220.20">
    <property type="entry name" value="DNA methylase specificity domains"/>
    <property type="match status" value="2"/>
</dbReference>
<evidence type="ECO:0000256" key="2">
    <source>
        <dbReference type="ARBA" id="ARBA00022747"/>
    </source>
</evidence>
<accession>A0A9D9N728</accession>
<dbReference type="InterPro" id="IPR052021">
    <property type="entry name" value="Type-I_RS_S_subunit"/>
</dbReference>
<dbReference type="SUPFAM" id="SSF116734">
    <property type="entry name" value="DNA methylase specificity domain"/>
    <property type="match status" value="2"/>
</dbReference>
<dbReference type="InterPro" id="IPR041633">
    <property type="entry name" value="Polbeta"/>
</dbReference>
<dbReference type="Pfam" id="PF18765">
    <property type="entry name" value="Polbeta"/>
    <property type="match status" value="1"/>
</dbReference>
<dbReference type="Proteomes" id="UP000823618">
    <property type="component" value="Unassembled WGS sequence"/>
</dbReference>
<protein>
    <submittedName>
        <fullName evidence="6">Restriction endonuclease subunit S</fullName>
    </submittedName>
</protein>
<evidence type="ECO:0000313" key="7">
    <source>
        <dbReference type="Proteomes" id="UP000823618"/>
    </source>
</evidence>
<dbReference type="InterPro" id="IPR044946">
    <property type="entry name" value="Restrct_endonuc_typeI_TRD_sf"/>
</dbReference>
<dbReference type="GO" id="GO:0004519">
    <property type="term" value="F:endonuclease activity"/>
    <property type="evidence" value="ECO:0007669"/>
    <property type="project" value="UniProtKB-KW"/>
</dbReference>
<dbReference type="GO" id="GO:0003677">
    <property type="term" value="F:DNA binding"/>
    <property type="evidence" value="ECO:0007669"/>
    <property type="project" value="UniProtKB-KW"/>
</dbReference>
<dbReference type="CDD" id="cd05403">
    <property type="entry name" value="NT_KNTase_like"/>
    <property type="match status" value="1"/>
</dbReference>
<feature type="domain" description="Polymerase beta nucleotidyltransferase" evidence="5">
    <location>
        <begin position="398"/>
        <end position="481"/>
    </location>
</feature>